<sequence>MELRQLYAPADPGFRLDLDGTARFLHEGYTVTVQVRRATPEDGLSYYQPQENDSHDVVMTGTVTLEDIAVGAARAVANERDALSMREAMEEVLRDVVDDARRTVARLSARVEQIDSKYRAQQP</sequence>
<dbReference type="Proteomes" id="UP001271723">
    <property type="component" value="Unassembled WGS sequence"/>
</dbReference>
<evidence type="ECO:0000313" key="2">
    <source>
        <dbReference type="Proteomes" id="UP001271723"/>
    </source>
</evidence>
<dbReference type="RefSeq" id="WP_060880394.1">
    <property type="nucleotide sequence ID" value="NZ_JAGJBZ010000005.1"/>
</dbReference>
<accession>A0ABU4LJZ3</accession>
<gene>
    <name evidence="1" type="ORF">PV517_46040</name>
</gene>
<protein>
    <recommendedName>
        <fullName evidence="3">Regulatory protein</fullName>
    </recommendedName>
</protein>
<evidence type="ECO:0000313" key="1">
    <source>
        <dbReference type="EMBL" id="MDX2916022.1"/>
    </source>
</evidence>
<keyword evidence="2" id="KW-1185">Reference proteome</keyword>
<name>A0ABU4LJZ3_9ACTN</name>
<reference evidence="1 2" key="1">
    <citation type="journal article" date="2023" name="Microb. Genom.">
        <title>Mesoterricola silvestris gen. nov., sp. nov., Mesoterricola sediminis sp. nov., Geothrix oryzae sp. nov., Geothrix edaphica sp. nov., Geothrix rubra sp. nov., and Geothrix limicola sp. nov., six novel members of Acidobacteriota isolated from soils.</title>
        <authorList>
            <person name="Weisberg A.J."/>
            <person name="Pearce E."/>
            <person name="Kramer C.G."/>
            <person name="Chang J.H."/>
            <person name="Clarke C.R."/>
        </authorList>
    </citation>
    <scope>NUCLEOTIDE SEQUENCE [LARGE SCALE GENOMIC DNA]</scope>
    <source>
        <strain evidence="1 2">NRRL_B-2795</strain>
    </source>
</reference>
<evidence type="ECO:0008006" key="3">
    <source>
        <dbReference type="Google" id="ProtNLM"/>
    </source>
</evidence>
<organism evidence="1 2">
    <name type="scientific">Streptomyces griseiscabiei</name>
    <dbReference type="NCBI Taxonomy" id="2993540"/>
    <lineage>
        <taxon>Bacteria</taxon>
        <taxon>Bacillati</taxon>
        <taxon>Actinomycetota</taxon>
        <taxon>Actinomycetes</taxon>
        <taxon>Kitasatosporales</taxon>
        <taxon>Streptomycetaceae</taxon>
        <taxon>Streptomyces</taxon>
    </lineage>
</organism>
<proteinExistence type="predicted"/>
<comment type="caution">
    <text evidence="1">The sequence shown here is derived from an EMBL/GenBank/DDBJ whole genome shotgun (WGS) entry which is preliminary data.</text>
</comment>
<dbReference type="EMBL" id="JARAVY010000038">
    <property type="protein sequence ID" value="MDX2916022.1"/>
    <property type="molecule type" value="Genomic_DNA"/>
</dbReference>